<dbReference type="Proteomes" id="UP000681290">
    <property type="component" value="Unassembled WGS sequence"/>
</dbReference>
<sequence>MDPKVYVLTAKDLDSLKNAWTEEVLQHSKEREAFSREFGEFCKSETPWTRLKAHVESQHAHQRLSTYDKHKMMNCISAVIRLSFDIPHVSRLKWKQLEKAREIATMVLQCLAYARS</sequence>
<dbReference type="RefSeq" id="WP_213590360.1">
    <property type="nucleotide sequence ID" value="NZ_BOSM01000002.1"/>
</dbReference>
<protein>
    <submittedName>
        <fullName evidence="1">Uncharacterized protein</fullName>
    </submittedName>
</protein>
<reference evidence="1 2" key="1">
    <citation type="submission" date="2021-03" db="EMBL/GenBank/DDBJ databases">
        <title>Antimicrobial resistance genes in bacteria isolated from Japanese honey, and their potential for conferring macrolide and lincosamide resistance in the American foulbrood pathogen Paenibacillus larvae.</title>
        <authorList>
            <person name="Okamoto M."/>
            <person name="Kumagai M."/>
            <person name="Kanamori H."/>
            <person name="Takamatsu D."/>
        </authorList>
    </citation>
    <scope>NUCLEOTIDE SEQUENCE [LARGE SCALE GENOMIC DNA]</scope>
    <source>
        <strain evidence="1 2">J15TS10</strain>
    </source>
</reference>
<organism evidence="1 2">
    <name type="scientific">Paenibacillus woosongensis</name>
    <dbReference type="NCBI Taxonomy" id="307580"/>
    <lineage>
        <taxon>Bacteria</taxon>
        <taxon>Bacillati</taxon>
        <taxon>Bacillota</taxon>
        <taxon>Bacilli</taxon>
        <taxon>Bacillales</taxon>
        <taxon>Paenibacillaceae</taxon>
        <taxon>Paenibacillus</taxon>
    </lineage>
</organism>
<gene>
    <name evidence="1" type="ORF">J15TS10_16880</name>
</gene>
<evidence type="ECO:0000313" key="2">
    <source>
        <dbReference type="Proteomes" id="UP000681290"/>
    </source>
</evidence>
<evidence type="ECO:0000313" key="1">
    <source>
        <dbReference type="EMBL" id="GIP57874.1"/>
    </source>
</evidence>
<accession>A0ABQ4MPE5</accession>
<keyword evidence="2" id="KW-1185">Reference proteome</keyword>
<dbReference type="EMBL" id="BOSM01000002">
    <property type="protein sequence ID" value="GIP57874.1"/>
    <property type="molecule type" value="Genomic_DNA"/>
</dbReference>
<proteinExistence type="predicted"/>
<name>A0ABQ4MPE5_9BACL</name>
<comment type="caution">
    <text evidence="1">The sequence shown here is derived from an EMBL/GenBank/DDBJ whole genome shotgun (WGS) entry which is preliminary data.</text>
</comment>